<evidence type="ECO:0000256" key="6">
    <source>
        <dbReference type="ARBA" id="ARBA00022692"/>
    </source>
</evidence>
<evidence type="ECO:0000256" key="4">
    <source>
        <dbReference type="ARBA" id="ARBA00022475"/>
    </source>
</evidence>
<evidence type="ECO:0000256" key="8">
    <source>
        <dbReference type="ARBA" id="ARBA00022737"/>
    </source>
</evidence>
<evidence type="ECO:0000256" key="7">
    <source>
        <dbReference type="ARBA" id="ARBA00022729"/>
    </source>
</evidence>
<evidence type="ECO:0000313" key="17">
    <source>
        <dbReference type="Proteomes" id="UP001529510"/>
    </source>
</evidence>
<dbReference type="Proteomes" id="UP001529510">
    <property type="component" value="Unassembled WGS sequence"/>
</dbReference>
<name>A0ABD0R4U5_CIRMR</name>
<evidence type="ECO:0000256" key="10">
    <source>
        <dbReference type="ARBA" id="ARBA00022989"/>
    </source>
</evidence>
<dbReference type="GO" id="GO:0005923">
    <property type="term" value="C:bicellular tight junction"/>
    <property type="evidence" value="ECO:0007669"/>
    <property type="project" value="UniProtKB-SubCell"/>
</dbReference>
<dbReference type="InterPro" id="IPR036179">
    <property type="entry name" value="Ig-like_dom_sf"/>
</dbReference>
<feature type="non-terminal residue" evidence="16">
    <location>
        <position position="53"/>
    </location>
</feature>
<comment type="caution">
    <text evidence="16">The sequence shown here is derived from an EMBL/GenBank/DDBJ whole genome shotgun (WGS) entry which is preliminary data.</text>
</comment>
<dbReference type="AlphaFoldDB" id="A0ABD0R4U5"/>
<keyword evidence="6" id="KW-0812">Transmembrane</keyword>
<keyword evidence="17" id="KW-1185">Reference proteome</keyword>
<reference evidence="16 17" key="1">
    <citation type="submission" date="2024-05" db="EMBL/GenBank/DDBJ databases">
        <title>Genome sequencing and assembly of Indian major carp, Cirrhinus mrigala (Hamilton, 1822).</title>
        <authorList>
            <person name="Mohindra V."/>
            <person name="Chowdhury L.M."/>
            <person name="Lal K."/>
            <person name="Jena J.K."/>
        </authorList>
    </citation>
    <scope>NUCLEOTIDE SEQUENCE [LARGE SCALE GENOMIC DNA]</scope>
    <source>
        <strain evidence="16">CM1030</strain>
        <tissue evidence="16">Blood</tissue>
    </source>
</reference>
<keyword evidence="14" id="KW-0393">Immunoglobulin domain</keyword>
<evidence type="ECO:0000256" key="2">
    <source>
        <dbReference type="ARBA" id="ARBA00004435"/>
    </source>
</evidence>
<evidence type="ECO:0000259" key="15">
    <source>
        <dbReference type="PROSITE" id="PS50835"/>
    </source>
</evidence>
<keyword evidence="9" id="KW-0965">Cell junction</keyword>
<keyword evidence="7" id="KW-0732">Signal</keyword>
<evidence type="ECO:0000256" key="11">
    <source>
        <dbReference type="ARBA" id="ARBA00023136"/>
    </source>
</evidence>
<evidence type="ECO:0000256" key="14">
    <source>
        <dbReference type="ARBA" id="ARBA00023319"/>
    </source>
</evidence>
<evidence type="ECO:0000256" key="5">
    <source>
        <dbReference type="ARBA" id="ARBA00022553"/>
    </source>
</evidence>
<keyword evidence="10" id="KW-1133">Transmembrane helix</keyword>
<evidence type="ECO:0000256" key="9">
    <source>
        <dbReference type="ARBA" id="ARBA00022949"/>
    </source>
</evidence>
<organism evidence="16 17">
    <name type="scientific">Cirrhinus mrigala</name>
    <name type="common">Mrigala</name>
    <dbReference type="NCBI Taxonomy" id="683832"/>
    <lineage>
        <taxon>Eukaryota</taxon>
        <taxon>Metazoa</taxon>
        <taxon>Chordata</taxon>
        <taxon>Craniata</taxon>
        <taxon>Vertebrata</taxon>
        <taxon>Euteleostomi</taxon>
        <taxon>Actinopterygii</taxon>
        <taxon>Neopterygii</taxon>
        <taxon>Teleostei</taxon>
        <taxon>Ostariophysi</taxon>
        <taxon>Cypriniformes</taxon>
        <taxon>Cyprinidae</taxon>
        <taxon>Labeoninae</taxon>
        <taxon>Labeonini</taxon>
        <taxon>Cirrhinus</taxon>
    </lineage>
</organism>
<keyword evidence="8" id="KW-0677">Repeat</keyword>
<evidence type="ECO:0000256" key="12">
    <source>
        <dbReference type="ARBA" id="ARBA00023157"/>
    </source>
</evidence>
<protein>
    <recommendedName>
        <fullName evidence="15">Ig-like domain-containing protein</fullName>
    </recommendedName>
</protein>
<dbReference type="PROSITE" id="PS50835">
    <property type="entry name" value="IG_LIKE"/>
    <property type="match status" value="1"/>
</dbReference>
<proteinExistence type="predicted"/>
<dbReference type="PANTHER" id="PTHR45113">
    <property type="entry name" value="JUNCTIONAL ADHESION MOLECULE A"/>
    <property type="match status" value="1"/>
</dbReference>
<sequence>MGSNVLLTCFNTDGSPISFYRWYKDNTPLPEDPSKFPSLKSLAYKINAFNGDL</sequence>
<evidence type="ECO:0000256" key="13">
    <source>
        <dbReference type="ARBA" id="ARBA00023180"/>
    </source>
</evidence>
<dbReference type="InterPro" id="IPR042456">
    <property type="entry name" value="F11R"/>
</dbReference>
<evidence type="ECO:0000313" key="16">
    <source>
        <dbReference type="EMBL" id="KAL0193449.1"/>
    </source>
</evidence>
<dbReference type="SUPFAM" id="SSF48726">
    <property type="entry name" value="Immunoglobulin"/>
    <property type="match status" value="1"/>
</dbReference>
<feature type="domain" description="Ig-like" evidence="15">
    <location>
        <begin position="1"/>
        <end position="53"/>
    </location>
</feature>
<comment type="subcellular location">
    <subcellularLocation>
        <location evidence="2">Cell junction</location>
        <location evidence="2">Tight junction</location>
    </subcellularLocation>
    <subcellularLocation>
        <location evidence="1">Cell membrane</location>
        <topology evidence="1">Single-pass type I membrane protein</topology>
    </subcellularLocation>
</comment>
<accession>A0ABD0R4U5</accession>
<evidence type="ECO:0000256" key="3">
    <source>
        <dbReference type="ARBA" id="ARBA00022427"/>
    </source>
</evidence>
<keyword evidence="13" id="KW-0325">Glycoprotein</keyword>
<dbReference type="Gene3D" id="2.60.40.10">
    <property type="entry name" value="Immunoglobulins"/>
    <property type="match status" value="1"/>
</dbReference>
<keyword evidence="4" id="KW-1003">Cell membrane</keyword>
<gene>
    <name evidence="16" type="ORF">M9458_011745</name>
</gene>
<keyword evidence="11" id="KW-0472">Membrane</keyword>
<dbReference type="GO" id="GO:0005886">
    <property type="term" value="C:plasma membrane"/>
    <property type="evidence" value="ECO:0007669"/>
    <property type="project" value="UniProtKB-SubCell"/>
</dbReference>
<dbReference type="InterPro" id="IPR007110">
    <property type="entry name" value="Ig-like_dom"/>
</dbReference>
<evidence type="ECO:0000256" key="1">
    <source>
        <dbReference type="ARBA" id="ARBA00004251"/>
    </source>
</evidence>
<dbReference type="InterPro" id="IPR013783">
    <property type="entry name" value="Ig-like_fold"/>
</dbReference>
<keyword evidence="3" id="KW-0796">Tight junction</keyword>
<keyword evidence="12" id="KW-1015">Disulfide bond</keyword>
<dbReference type="EMBL" id="JAMKFB020000005">
    <property type="protein sequence ID" value="KAL0193449.1"/>
    <property type="molecule type" value="Genomic_DNA"/>
</dbReference>
<dbReference type="PANTHER" id="PTHR45113:SF1">
    <property type="entry name" value="JUNCTIONAL ADHESION MOLECULE A"/>
    <property type="match status" value="1"/>
</dbReference>
<keyword evidence="5" id="KW-0597">Phosphoprotein</keyword>